<dbReference type="Proteomes" id="UP000218824">
    <property type="component" value="Chromosome"/>
</dbReference>
<evidence type="ECO:0008006" key="5">
    <source>
        <dbReference type="Google" id="ProtNLM"/>
    </source>
</evidence>
<dbReference type="GeneID" id="83066355"/>
<evidence type="ECO:0000313" key="3">
    <source>
        <dbReference type="EMBL" id="BAW00067.1"/>
    </source>
</evidence>
<dbReference type="RefSeq" id="WP_096381874.1">
    <property type="nucleotide sequence ID" value="NZ_AP014940.1"/>
</dbReference>
<dbReference type="InterPro" id="IPR014807">
    <property type="entry name" value="Coa1"/>
</dbReference>
<dbReference type="Pfam" id="PF08695">
    <property type="entry name" value="Coa1"/>
    <property type="match status" value="1"/>
</dbReference>
<name>A0AAU9B774_LYSEN</name>
<keyword evidence="2" id="KW-1133">Transmembrane helix</keyword>
<sequence>MNAQYRKPWVQRHWLLMLVLSFAVMMVLSLAIGLGAMYFMMSSVKSTAPYREAMARVSGDERMTRALGKPIGTRWIPLGMVEQREQGRAAFLVFLQGPRGTGTVDVQGVFTDGLWRYQRLRGETDGPPRESYDLRSDVDH</sequence>
<reference evidence="3 4" key="1">
    <citation type="journal article" date="2017" name="DNA Res.">
        <title>Complete genome sequence and expression profile of the commercial lytic enzyme producer Lysobacter enzymogenes M497-1.</title>
        <authorList>
            <person name="Takami H."/>
            <person name="Toyoda A."/>
            <person name="Uchiyama I."/>
            <person name="Itoh T."/>
            <person name="Takaki Y."/>
            <person name="Arai W."/>
            <person name="Nishi S."/>
            <person name="Kawai M."/>
            <person name="Shinya K."/>
            <person name="Ikeda H."/>
        </authorList>
    </citation>
    <scope>NUCLEOTIDE SEQUENCE [LARGE SCALE GENOMIC DNA]</scope>
    <source>
        <strain evidence="3 4">M497-1</strain>
    </source>
</reference>
<evidence type="ECO:0000256" key="1">
    <source>
        <dbReference type="SAM" id="MobiDB-lite"/>
    </source>
</evidence>
<keyword evidence="2" id="KW-0812">Transmembrane</keyword>
<dbReference type="KEGG" id="lem:LEN_4579"/>
<dbReference type="EMBL" id="AP014940">
    <property type="protein sequence ID" value="BAW00067.1"/>
    <property type="molecule type" value="Genomic_DNA"/>
</dbReference>
<feature type="transmembrane region" description="Helical" evidence="2">
    <location>
        <begin position="14"/>
        <end position="41"/>
    </location>
</feature>
<accession>A0AAU9B774</accession>
<feature type="region of interest" description="Disordered" evidence="1">
    <location>
        <begin position="121"/>
        <end position="140"/>
    </location>
</feature>
<gene>
    <name evidence="3" type="ORF">LEN_4579</name>
</gene>
<evidence type="ECO:0000256" key="2">
    <source>
        <dbReference type="SAM" id="Phobius"/>
    </source>
</evidence>
<keyword evidence="2" id="KW-0472">Membrane</keyword>
<protein>
    <recommendedName>
        <fullName evidence="5">Cytochrome oxidase complex assembly protein 1</fullName>
    </recommendedName>
</protein>
<organism evidence="3 4">
    <name type="scientific">Lysobacter enzymogenes</name>
    <dbReference type="NCBI Taxonomy" id="69"/>
    <lineage>
        <taxon>Bacteria</taxon>
        <taxon>Pseudomonadati</taxon>
        <taxon>Pseudomonadota</taxon>
        <taxon>Gammaproteobacteria</taxon>
        <taxon>Lysobacterales</taxon>
        <taxon>Lysobacteraceae</taxon>
        <taxon>Lysobacter</taxon>
    </lineage>
</organism>
<dbReference type="AlphaFoldDB" id="A0AAU9B774"/>
<proteinExistence type="predicted"/>
<evidence type="ECO:0000313" key="4">
    <source>
        <dbReference type="Proteomes" id="UP000218824"/>
    </source>
</evidence>